<dbReference type="Proteomes" id="UP000053586">
    <property type="component" value="Unassembled WGS sequence"/>
</dbReference>
<reference evidence="1 2" key="2">
    <citation type="journal article" date="2017" name="Antonie Van Leeuwenhoek">
        <title>Rhizobium rhizosphaerae sp. nov., a novel species isolated from rice rhizosphere.</title>
        <authorList>
            <person name="Zhao J.J."/>
            <person name="Zhang J."/>
            <person name="Zhang R.J."/>
            <person name="Zhang C.W."/>
            <person name="Yin H.Q."/>
            <person name="Zhang X.X."/>
        </authorList>
    </citation>
    <scope>NUCLEOTIDE SEQUENCE [LARGE SCALE GENOMIC DNA]</scope>
    <source>
        <strain evidence="1 2">ACAM 611</strain>
    </source>
</reference>
<dbReference type="EMBL" id="BAET01000003">
    <property type="protein sequence ID" value="GAB54343.1"/>
    <property type="molecule type" value="Genomic_DNA"/>
</dbReference>
<comment type="caution">
    <text evidence="1">The sequence shown here is derived from an EMBL/GenBank/DDBJ whole genome shotgun (WGS) entry which is preliminary data.</text>
</comment>
<sequence length="47" mass="5055">MQTITICIGKDINKAGTFRGGTSAQTFNQSAAATVLTYFEDAERARV</sequence>
<organism evidence="1 2">
    <name type="scientific">Glaciecola punicea ACAM 611</name>
    <dbReference type="NCBI Taxonomy" id="1121923"/>
    <lineage>
        <taxon>Bacteria</taxon>
        <taxon>Pseudomonadati</taxon>
        <taxon>Pseudomonadota</taxon>
        <taxon>Gammaproteobacteria</taxon>
        <taxon>Alteromonadales</taxon>
        <taxon>Alteromonadaceae</taxon>
        <taxon>Glaciecola</taxon>
    </lineage>
</organism>
<name>H5T7R6_9ALTE</name>
<reference evidence="1 2" key="1">
    <citation type="journal article" date="2012" name="J. Bacteriol.">
        <title>Genome sequence of proteorhodopsin-containing sea ice bacterium Glaciecola punicea ACAM 611T.</title>
        <authorList>
            <person name="Qin Q.-L."/>
            <person name="Xie B.-B."/>
            <person name="Shu Y.-L."/>
            <person name="Rong J.-C."/>
            <person name="Zhao D.-L."/>
            <person name="Zhang X.-Y."/>
            <person name="Chen X.-L."/>
            <person name="Zhou B.-C."/>
            <person name="Zhanga Y.-Z."/>
        </authorList>
    </citation>
    <scope>NUCLEOTIDE SEQUENCE [LARGE SCALE GENOMIC DNA]</scope>
    <source>
        <strain evidence="1 2">ACAM 611</strain>
    </source>
</reference>
<proteinExistence type="predicted"/>
<evidence type="ECO:0000313" key="2">
    <source>
        <dbReference type="Proteomes" id="UP000053586"/>
    </source>
</evidence>
<dbReference type="AlphaFoldDB" id="H5T7R6"/>
<dbReference type="RefSeq" id="WP_006002488.1">
    <property type="nucleotide sequence ID" value="NZ_BAET01000003.1"/>
</dbReference>
<keyword evidence="2" id="KW-1185">Reference proteome</keyword>
<accession>H5T7R6</accession>
<evidence type="ECO:0000313" key="1">
    <source>
        <dbReference type="EMBL" id="GAB54343.1"/>
    </source>
</evidence>
<gene>
    <name evidence="1" type="ORF">GPUN_0189</name>
</gene>
<protein>
    <submittedName>
        <fullName evidence="1">Uncharacterized protein</fullName>
    </submittedName>
</protein>